<dbReference type="PANTHER" id="PTHR18895:SF74">
    <property type="entry name" value="MTRF1L RELEASE FACTOR GLUTAMINE METHYLTRANSFERASE"/>
    <property type="match status" value="1"/>
</dbReference>
<keyword evidence="4" id="KW-0808">Transferase</keyword>
<evidence type="ECO:0000256" key="2">
    <source>
        <dbReference type="ARBA" id="ARBA00022691"/>
    </source>
</evidence>
<dbReference type="SUPFAM" id="SSF53335">
    <property type="entry name" value="S-adenosyl-L-methionine-dependent methyltransferases"/>
    <property type="match status" value="1"/>
</dbReference>
<dbReference type="InterPro" id="IPR029063">
    <property type="entry name" value="SAM-dependent_MTases_sf"/>
</dbReference>
<dbReference type="RefSeq" id="WP_048444234.1">
    <property type="nucleotide sequence ID" value="NZ_LABY01000066.1"/>
</dbReference>
<gene>
    <name evidence="4" type="ORF">VQ02_11080</name>
</gene>
<reference evidence="4 5" key="1">
    <citation type="submission" date="2015-03" db="EMBL/GenBank/DDBJ databases">
        <title>Genome sequencing of Methylobacterium variabile DSM 16961.</title>
        <authorList>
            <person name="Chaudhry V."/>
            <person name="Patil P.B."/>
        </authorList>
    </citation>
    <scope>NUCLEOTIDE SEQUENCE [LARGE SCALE GENOMIC DNA]</scope>
    <source>
        <strain evidence="4 5">DSM 16961</strain>
    </source>
</reference>
<evidence type="ECO:0000256" key="1">
    <source>
        <dbReference type="ARBA" id="ARBA00022603"/>
    </source>
</evidence>
<dbReference type="GO" id="GO:0036009">
    <property type="term" value="F:protein-glutamine N-methyltransferase activity"/>
    <property type="evidence" value="ECO:0007669"/>
    <property type="project" value="TreeGrafter"/>
</dbReference>
<dbReference type="GO" id="GO:0032259">
    <property type="term" value="P:methylation"/>
    <property type="evidence" value="ECO:0007669"/>
    <property type="project" value="UniProtKB-KW"/>
</dbReference>
<evidence type="ECO:0000313" key="4">
    <source>
        <dbReference type="EMBL" id="KMO38944.1"/>
    </source>
</evidence>
<dbReference type="Pfam" id="PF05175">
    <property type="entry name" value="MTS"/>
    <property type="match status" value="1"/>
</dbReference>
<dbReference type="InterPro" id="IPR007848">
    <property type="entry name" value="Small_mtfrase_dom"/>
</dbReference>
<name>A0A0J6SYY8_9HYPH</name>
<evidence type="ECO:0000313" key="5">
    <source>
        <dbReference type="Proteomes" id="UP000035955"/>
    </source>
</evidence>
<dbReference type="Gene3D" id="3.40.50.150">
    <property type="entry name" value="Vaccinia Virus protein VP39"/>
    <property type="match status" value="1"/>
</dbReference>
<dbReference type="PANTHER" id="PTHR18895">
    <property type="entry name" value="HEMK METHYLTRANSFERASE"/>
    <property type="match status" value="1"/>
</dbReference>
<comment type="caution">
    <text evidence="4">The sequence shown here is derived from an EMBL/GenBank/DDBJ whole genome shotgun (WGS) entry which is preliminary data.</text>
</comment>
<dbReference type="GO" id="GO:0003676">
    <property type="term" value="F:nucleic acid binding"/>
    <property type="evidence" value="ECO:0007669"/>
    <property type="project" value="InterPro"/>
</dbReference>
<dbReference type="InterPro" id="IPR050320">
    <property type="entry name" value="N5-glutamine_MTase"/>
</dbReference>
<evidence type="ECO:0000259" key="3">
    <source>
        <dbReference type="Pfam" id="PF05175"/>
    </source>
</evidence>
<dbReference type="AlphaFoldDB" id="A0A0J6SYY8"/>
<dbReference type="EMBL" id="LABY01000066">
    <property type="protein sequence ID" value="KMO38944.1"/>
    <property type="molecule type" value="Genomic_DNA"/>
</dbReference>
<sequence length="322" mass="33808">MTTPPSPFVGSTPETEARLLALVEEVRATGYAFTTVTPATHEVVNRRPGNAVARTLRDVLGWSRPFHPDLLPPELFGLMRDAGAAVPDGDLWRPILRLSSLDGELFLHSAFPPLAADAVFFGPDTVRFVRAVTAHLKTRATPVRRVVDIGCGSGAAGIVVAKRAPDAEVTLVDINEAALRAAAFNARAARVGSTVPRRSNLLAQVDGEFDLIVSNPPFMVDPAGRAYRDGGGTHGSGLPLAVVEAATRRLAPGGTLVLFTGTVIVEGRDAFRAAAEDLCAGAGLACAYDEVDPDVYGEELAGPAYADADRIALAVLTATRPL</sequence>
<dbReference type="Proteomes" id="UP000035955">
    <property type="component" value="Unassembled WGS sequence"/>
</dbReference>
<accession>A0A0J6SYY8</accession>
<protein>
    <submittedName>
        <fullName evidence="4">SAM-dependent methyltransferase</fullName>
    </submittedName>
</protein>
<keyword evidence="5" id="KW-1185">Reference proteome</keyword>
<proteinExistence type="predicted"/>
<feature type="domain" description="Methyltransferase small" evidence="3">
    <location>
        <begin position="135"/>
        <end position="258"/>
    </location>
</feature>
<organism evidence="4 5">
    <name type="scientific">Methylobacterium variabile</name>
    <dbReference type="NCBI Taxonomy" id="298794"/>
    <lineage>
        <taxon>Bacteria</taxon>
        <taxon>Pseudomonadati</taxon>
        <taxon>Pseudomonadota</taxon>
        <taxon>Alphaproteobacteria</taxon>
        <taxon>Hyphomicrobiales</taxon>
        <taxon>Methylobacteriaceae</taxon>
        <taxon>Methylobacterium</taxon>
    </lineage>
</organism>
<dbReference type="InterPro" id="IPR002052">
    <property type="entry name" value="DNA_methylase_N6_adenine_CS"/>
</dbReference>
<dbReference type="PROSITE" id="PS00092">
    <property type="entry name" value="N6_MTASE"/>
    <property type="match status" value="1"/>
</dbReference>
<keyword evidence="1 4" id="KW-0489">Methyltransferase</keyword>
<dbReference type="CDD" id="cd02440">
    <property type="entry name" value="AdoMet_MTases"/>
    <property type="match status" value="1"/>
</dbReference>
<dbReference type="PATRIC" id="fig|298794.3.peg.6843"/>
<keyword evidence="2" id="KW-0949">S-adenosyl-L-methionine</keyword>
<dbReference type="OrthoDB" id="9800643at2"/>